<dbReference type="SUPFAM" id="SSF46966">
    <property type="entry name" value="Spectrin repeat"/>
    <property type="match status" value="1"/>
</dbReference>
<accession>A0A5K3FHR9</accession>
<feature type="coiled-coil region" evidence="1">
    <location>
        <begin position="145"/>
        <end position="172"/>
    </location>
</feature>
<reference evidence="2" key="1">
    <citation type="submission" date="2019-11" db="UniProtKB">
        <authorList>
            <consortium name="WormBaseParasite"/>
        </authorList>
    </citation>
    <scope>IDENTIFICATION</scope>
</reference>
<dbReference type="Gene3D" id="1.20.58.60">
    <property type="match status" value="1"/>
</dbReference>
<proteinExistence type="predicted"/>
<feature type="coiled-coil region" evidence="1">
    <location>
        <begin position="398"/>
        <end position="425"/>
    </location>
</feature>
<dbReference type="WBParaSite" id="MCU_007924-RA">
    <property type="protein sequence ID" value="MCU_007924-RA"/>
    <property type="gene ID" value="MCU_007924"/>
</dbReference>
<name>A0A5K3FHR9_MESCO</name>
<keyword evidence="1" id="KW-0175">Coiled coil</keyword>
<sequence length="429" mass="47870">LANRPIQEVETFQKEIDLCFHAWKSGDSVQTSITQAERDAVDEKKRSDELRRIQNTLDLLIDYLKQRNAQVLPNQTVTLERFLKEHKEWSRSVNQIIERLEYFLSVQEATKAEQTSGGPSCSALLAVARELASVGQATSRRLAEVDAILVRVDNLQRELAVAERRVVEAAARVHSPRQTLSGSKASLRSDASEIELVSVENAHAELKEVSMVLYDLRKALEQVPHQLAALSTQGIAQRTALTNFHLPPPNTALLEKSIASVNSRWANVINQIESTNQQLVETCQHYKTVISLRRSLGIWLENTSDLVASVEKNLKRRTSKNLSVTTLRSIESALSEIVDNEERLKELNHTYALLIKGLEDSASQSDAYKRAVSSLPFSSMETATARFVGPPGIGIIDLASLEASVAKVNNQFKGLRDRIEDLKVLAKYL</sequence>
<organism evidence="2">
    <name type="scientific">Mesocestoides corti</name>
    <name type="common">Flatworm</name>
    <dbReference type="NCBI Taxonomy" id="53468"/>
    <lineage>
        <taxon>Eukaryota</taxon>
        <taxon>Metazoa</taxon>
        <taxon>Spiralia</taxon>
        <taxon>Lophotrochozoa</taxon>
        <taxon>Platyhelminthes</taxon>
        <taxon>Cestoda</taxon>
        <taxon>Eucestoda</taxon>
        <taxon>Cyclophyllidea</taxon>
        <taxon>Mesocestoididae</taxon>
        <taxon>Mesocestoides</taxon>
    </lineage>
</organism>
<dbReference type="AlphaFoldDB" id="A0A5K3FHR9"/>
<evidence type="ECO:0000313" key="2">
    <source>
        <dbReference type="WBParaSite" id="MCU_007924-RA"/>
    </source>
</evidence>
<evidence type="ECO:0000256" key="1">
    <source>
        <dbReference type="SAM" id="Coils"/>
    </source>
</evidence>
<protein>
    <submittedName>
        <fullName evidence="2">Microtubule-actin cross-linking factor 1</fullName>
    </submittedName>
</protein>